<protein>
    <submittedName>
        <fullName evidence="1">Uncharacterized protein</fullName>
    </submittedName>
</protein>
<name>A0A3N4M1U4_9PEZI</name>
<dbReference type="AlphaFoldDB" id="A0A3N4M1U4"/>
<proteinExistence type="predicted"/>
<reference evidence="1 2" key="1">
    <citation type="journal article" date="2018" name="Nat. Ecol. Evol.">
        <title>Pezizomycetes genomes reveal the molecular basis of ectomycorrhizal truffle lifestyle.</title>
        <authorList>
            <person name="Murat C."/>
            <person name="Payen T."/>
            <person name="Noel B."/>
            <person name="Kuo A."/>
            <person name="Morin E."/>
            <person name="Chen J."/>
            <person name="Kohler A."/>
            <person name="Krizsan K."/>
            <person name="Balestrini R."/>
            <person name="Da Silva C."/>
            <person name="Montanini B."/>
            <person name="Hainaut M."/>
            <person name="Levati E."/>
            <person name="Barry K.W."/>
            <person name="Belfiori B."/>
            <person name="Cichocki N."/>
            <person name="Clum A."/>
            <person name="Dockter R.B."/>
            <person name="Fauchery L."/>
            <person name="Guy J."/>
            <person name="Iotti M."/>
            <person name="Le Tacon F."/>
            <person name="Lindquist E.A."/>
            <person name="Lipzen A."/>
            <person name="Malagnac F."/>
            <person name="Mello A."/>
            <person name="Molinier V."/>
            <person name="Miyauchi S."/>
            <person name="Poulain J."/>
            <person name="Riccioni C."/>
            <person name="Rubini A."/>
            <person name="Sitrit Y."/>
            <person name="Splivallo R."/>
            <person name="Traeger S."/>
            <person name="Wang M."/>
            <person name="Zifcakova L."/>
            <person name="Wipf D."/>
            <person name="Zambonelli A."/>
            <person name="Paolocci F."/>
            <person name="Nowrousian M."/>
            <person name="Ottonello S."/>
            <person name="Baldrian P."/>
            <person name="Spatafora J.W."/>
            <person name="Henrissat B."/>
            <person name="Nagy L.G."/>
            <person name="Aury J.M."/>
            <person name="Wincker P."/>
            <person name="Grigoriev I.V."/>
            <person name="Bonfante P."/>
            <person name="Martin F.M."/>
        </authorList>
    </citation>
    <scope>NUCLEOTIDE SEQUENCE [LARGE SCALE GENOMIC DNA]</scope>
    <source>
        <strain evidence="1 2">ATCC MYA-4762</strain>
    </source>
</reference>
<accession>A0A3N4M1U4</accession>
<evidence type="ECO:0000313" key="2">
    <source>
        <dbReference type="Proteomes" id="UP000267821"/>
    </source>
</evidence>
<dbReference type="InParanoid" id="A0A3N4M1U4"/>
<keyword evidence="2" id="KW-1185">Reference proteome</keyword>
<dbReference type="EMBL" id="ML121530">
    <property type="protein sequence ID" value="RPB27908.1"/>
    <property type="molecule type" value="Genomic_DNA"/>
</dbReference>
<sequence>MHDSSFKSDLELKKLEKSNPCIVHRALKLYCIRNQMLLISPALLSPFLSFDGLHMKSILYNTRKSHLTHVAIRCICKNTYDECVYNGTVRLVGNRRLLLKAECRVLPYLYLSISSSCACSVHVTTPPNFISPMHDDSFQTNSTVKAAHRTYIIHRPFCSYLAAVACSASETYLFLFTFHPLIMLFCTTLQAHRRGDLDKEPDERKHQETPVKTQLSLHVVL</sequence>
<dbReference type="Proteomes" id="UP000267821">
    <property type="component" value="Unassembled WGS sequence"/>
</dbReference>
<gene>
    <name evidence="1" type="ORF">L211DRAFT_473098</name>
</gene>
<organism evidence="1 2">
    <name type="scientific">Terfezia boudieri ATCC MYA-4762</name>
    <dbReference type="NCBI Taxonomy" id="1051890"/>
    <lineage>
        <taxon>Eukaryota</taxon>
        <taxon>Fungi</taxon>
        <taxon>Dikarya</taxon>
        <taxon>Ascomycota</taxon>
        <taxon>Pezizomycotina</taxon>
        <taxon>Pezizomycetes</taxon>
        <taxon>Pezizales</taxon>
        <taxon>Pezizaceae</taxon>
        <taxon>Terfezia</taxon>
    </lineage>
</organism>
<evidence type="ECO:0000313" key="1">
    <source>
        <dbReference type="EMBL" id="RPB27908.1"/>
    </source>
</evidence>